<dbReference type="Proteomes" id="UP001162640">
    <property type="component" value="Unassembled WGS sequence"/>
</dbReference>
<feature type="non-terminal residue" evidence="2">
    <location>
        <position position="1"/>
    </location>
</feature>
<protein>
    <submittedName>
        <fullName evidence="2">Uncharacterized protein</fullName>
    </submittedName>
</protein>
<evidence type="ECO:0000313" key="3">
    <source>
        <dbReference type="Proteomes" id="UP001162640"/>
    </source>
</evidence>
<feature type="compositionally biased region" description="Low complexity" evidence="1">
    <location>
        <begin position="15"/>
        <end position="29"/>
    </location>
</feature>
<reference evidence="3" key="1">
    <citation type="journal article" date="2023" name="Commun. Biol.">
        <title>Genome analysis of Parmales, the sister group of diatoms, reveals the evolutionary specialization of diatoms from phago-mixotrophs to photoautotrophs.</title>
        <authorList>
            <person name="Ban H."/>
            <person name="Sato S."/>
            <person name="Yoshikawa S."/>
            <person name="Yamada K."/>
            <person name="Nakamura Y."/>
            <person name="Ichinomiya M."/>
            <person name="Sato N."/>
            <person name="Blanc-Mathieu R."/>
            <person name="Endo H."/>
            <person name="Kuwata A."/>
            <person name="Ogata H."/>
        </authorList>
    </citation>
    <scope>NUCLEOTIDE SEQUENCE [LARGE SCALE GENOMIC DNA]</scope>
</reference>
<proteinExistence type="predicted"/>
<evidence type="ECO:0000256" key="1">
    <source>
        <dbReference type="SAM" id="MobiDB-lite"/>
    </source>
</evidence>
<dbReference type="EMBL" id="BLQM01000508">
    <property type="protein sequence ID" value="GMH92912.1"/>
    <property type="molecule type" value="Genomic_DNA"/>
</dbReference>
<name>A0A9W7EWB8_9STRA</name>
<evidence type="ECO:0000313" key="2">
    <source>
        <dbReference type="EMBL" id="GMH92912.1"/>
    </source>
</evidence>
<organism evidence="2 3">
    <name type="scientific">Triparma laevis f. inornata</name>
    <dbReference type="NCBI Taxonomy" id="1714386"/>
    <lineage>
        <taxon>Eukaryota</taxon>
        <taxon>Sar</taxon>
        <taxon>Stramenopiles</taxon>
        <taxon>Ochrophyta</taxon>
        <taxon>Bolidophyceae</taxon>
        <taxon>Parmales</taxon>
        <taxon>Triparmaceae</taxon>
        <taxon>Triparma</taxon>
    </lineage>
</organism>
<gene>
    <name evidence="2" type="ORF">TL16_g12485</name>
</gene>
<feature type="region of interest" description="Disordered" evidence="1">
    <location>
        <begin position="1"/>
        <end position="141"/>
    </location>
</feature>
<comment type="caution">
    <text evidence="2">The sequence shown here is derived from an EMBL/GenBank/DDBJ whole genome shotgun (WGS) entry which is preliminary data.</text>
</comment>
<dbReference type="AlphaFoldDB" id="A0A9W7EWB8"/>
<accession>A0A9W7EWB8</accession>
<feature type="region of interest" description="Disordered" evidence="1">
    <location>
        <begin position="242"/>
        <end position="269"/>
    </location>
</feature>
<feature type="compositionally biased region" description="Low complexity" evidence="1">
    <location>
        <begin position="66"/>
        <end position="104"/>
    </location>
</feature>
<feature type="compositionally biased region" description="Acidic residues" evidence="1">
    <location>
        <begin position="40"/>
        <end position="50"/>
    </location>
</feature>
<sequence length="314" mass="33511">PTTVSHDDDDDFGDFGEAPASAPPASHICPAPPPVPTTNDNDDDNDEDFDSITKIFTRIFPVPQTPSSSSSSSSPSSNYNPSSLPNLQPPLKARSILAAASSRLQPKETSSDTSDDENSFVPLPPPPTENLNFHGGSVSSEPDRASVIDVFGGGSDLLFASPEPILAAPSVTPLEPSMSITSVESGIGSSSIQPDSLLDLFGSPAEVVTDMMPPIESTSSITIDSILATVQKKSMENVTLENTKEAAEVKDKEKEEGGGERELKISSEAKVRKKPSEYEAQRGCVALAPRLRRRYKHNEECYSEIAAHIETSRL</sequence>